<organism evidence="1">
    <name type="scientific">bioreactor metagenome</name>
    <dbReference type="NCBI Taxonomy" id="1076179"/>
    <lineage>
        <taxon>unclassified sequences</taxon>
        <taxon>metagenomes</taxon>
        <taxon>ecological metagenomes</taxon>
    </lineage>
</organism>
<gene>
    <name evidence="1" type="ORF">SDC9_199785</name>
</gene>
<comment type="caution">
    <text evidence="1">The sequence shown here is derived from an EMBL/GenBank/DDBJ whole genome shotgun (WGS) entry which is preliminary data.</text>
</comment>
<accession>A0A645ILG3</accession>
<name>A0A645ILG3_9ZZZZ</name>
<sequence>MEDHLPGGGGGDPAEVGRRVVVLADLFTVLVEIRHHHGDGSELAVEHDPSPRLGAVRLQVRVQQGILERLQ</sequence>
<dbReference type="AlphaFoldDB" id="A0A645ILG3"/>
<dbReference type="EMBL" id="VSSQ01117934">
    <property type="protein sequence ID" value="MPN52131.1"/>
    <property type="molecule type" value="Genomic_DNA"/>
</dbReference>
<proteinExistence type="predicted"/>
<reference evidence="1" key="1">
    <citation type="submission" date="2019-08" db="EMBL/GenBank/DDBJ databases">
        <authorList>
            <person name="Kucharzyk K."/>
            <person name="Murdoch R.W."/>
            <person name="Higgins S."/>
            <person name="Loffler F."/>
        </authorList>
    </citation>
    <scope>NUCLEOTIDE SEQUENCE</scope>
</reference>
<evidence type="ECO:0000313" key="1">
    <source>
        <dbReference type="EMBL" id="MPN52131.1"/>
    </source>
</evidence>
<protein>
    <submittedName>
        <fullName evidence="1">Uncharacterized protein</fullName>
    </submittedName>
</protein>